<accession>A0A849AI91</accession>
<dbReference type="Gene3D" id="3.40.50.150">
    <property type="entry name" value="Vaccinia Virus protein VP39"/>
    <property type="match status" value="1"/>
</dbReference>
<sequence length="173" mass="19263">MVEVPLALDFLNGRPGPVLEVGNVLTYYGYDADVVVDKYEKGGRALNEDIVDFESAEKFGAIVAISTFEHIGWDEEPRHPSKILDAVRHSRELLAPGGQLFVTCPRGFNSWLDVAIASNTLGPTQEFFLHRQGNDWTTQSRPEALSITPRYVDNGLTRSAQDVWVGIWDANVM</sequence>
<evidence type="ECO:0000313" key="2">
    <source>
        <dbReference type="Proteomes" id="UP000557772"/>
    </source>
</evidence>
<dbReference type="SUPFAM" id="SSF53335">
    <property type="entry name" value="S-adenosyl-L-methionine-dependent methyltransferases"/>
    <property type="match status" value="1"/>
</dbReference>
<keyword evidence="2" id="KW-1185">Reference proteome</keyword>
<evidence type="ECO:0008006" key="3">
    <source>
        <dbReference type="Google" id="ProtNLM"/>
    </source>
</evidence>
<dbReference type="EMBL" id="JABENB010000001">
    <property type="protein sequence ID" value="NNG39266.1"/>
    <property type="molecule type" value="Genomic_DNA"/>
</dbReference>
<proteinExistence type="predicted"/>
<reference evidence="1 2" key="1">
    <citation type="submission" date="2020-05" db="EMBL/GenBank/DDBJ databases">
        <title>Flexivirga sp. ID2601S isolated from air conditioner.</title>
        <authorList>
            <person name="Kim D.H."/>
        </authorList>
    </citation>
    <scope>NUCLEOTIDE SEQUENCE [LARGE SCALE GENOMIC DNA]</scope>
    <source>
        <strain evidence="1 2">ID2601S</strain>
    </source>
</reference>
<name>A0A849AI91_9MICO</name>
<comment type="caution">
    <text evidence="1">The sequence shown here is derived from an EMBL/GenBank/DDBJ whole genome shotgun (WGS) entry which is preliminary data.</text>
</comment>
<dbReference type="Proteomes" id="UP000557772">
    <property type="component" value="Unassembled WGS sequence"/>
</dbReference>
<dbReference type="RefSeq" id="WP_171153874.1">
    <property type="nucleotide sequence ID" value="NZ_JABENB010000001.1"/>
</dbReference>
<organism evidence="1 2">
    <name type="scientific">Flexivirga aerilata</name>
    <dbReference type="NCBI Taxonomy" id="1656889"/>
    <lineage>
        <taxon>Bacteria</taxon>
        <taxon>Bacillati</taxon>
        <taxon>Actinomycetota</taxon>
        <taxon>Actinomycetes</taxon>
        <taxon>Micrococcales</taxon>
        <taxon>Dermacoccaceae</taxon>
        <taxon>Flexivirga</taxon>
    </lineage>
</organism>
<protein>
    <recommendedName>
        <fullName evidence="3">Class I SAM-dependent methyltransferase</fullName>
    </recommendedName>
</protein>
<dbReference type="InterPro" id="IPR029063">
    <property type="entry name" value="SAM-dependent_MTases_sf"/>
</dbReference>
<evidence type="ECO:0000313" key="1">
    <source>
        <dbReference type="EMBL" id="NNG39266.1"/>
    </source>
</evidence>
<gene>
    <name evidence="1" type="ORF">HJ588_08260</name>
</gene>
<dbReference type="AlphaFoldDB" id="A0A849AI91"/>